<keyword evidence="2" id="KW-1185">Reference proteome</keyword>
<name>A0ACC7N0D8_9PSED</name>
<evidence type="ECO:0000313" key="1">
    <source>
        <dbReference type="EMBL" id="MFK9084299.1"/>
    </source>
</evidence>
<reference evidence="1" key="1">
    <citation type="submission" date="2024-11" db="EMBL/GenBank/DDBJ databases">
        <authorList>
            <person name="Lucas J.A."/>
        </authorList>
    </citation>
    <scope>NUCLEOTIDE SEQUENCE</scope>
    <source>
        <strain evidence="1">Z 8.8</strain>
    </source>
</reference>
<dbReference type="EMBL" id="JBJHQE010000077">
    <property type="protein sequence ID" value="MFK9084299.1"/>
    <property type="molecule type" value="Genomic_DNA"/>
</dbReference>
<sequence length="352" mass="41562">MGIESNCTTFARSRNAFWLSRSTLEKRLGFFLPFYRVGGFSIVTTDLASNASFVNYVRHHRLTDLGTGATVDVIEKSIRKILFIPSLESRFYRERNVLWGSVHFKHPTCLGVIESPWESLIFTSYVQGRPPRLASIAKIMAPGIAEIENLSSRYLGFSAWWQAPKFWTMDFFRPWYLLRPRFNFERYLHSLEQLARADQRFTELPRRLRALRSILRREAKGAKNSQSCFCHMDYLRKNFFQSPQGLQMIDWSEFKIGRVGFDGGSYLSAVFRRSDMDRFMTVRAEFLATYVEVLDPRFDRQQALRNLDYLFLQNSLWYFLRPTTIADYKRRGKLDLLHQKYEYLLALPFSDR</sequence>
<accession>A0ACC7N0D8</accession>
<comment type="caution">
    <text evidence="1">The sequence shown here is derived from an EMBL/GenBank/DDBJ whole genome shotgun (WGS) entry which is preliminary data.</text>
</comment>
<gene>
    <name evidence="1" type="ORF">ACJEBM_26970</name>
</gene>
<organism evidence="1 2">
    <name type="scientific">Pseudomonas neuropathica</name>
    <dbReference type="NCBI Taxonomy" id="2730425"/>
    <lineage>
        <taxon>Bacteria</taxon>
        <taxon>Pseudomonadati</taxon>
        <taxon>Pseudomonadota</taxon>
        <taxon>Gammaproteobacteria</taxon>
        <taxon>Pseudomonadales</taxon>
        <taxon>Pseudomonadaceae</taxon>
        <taxon>Pseudomonas</taxon>
    </lineage>
</organism>
<proteinExistence type="predicted"/>
<evidence type="ECO:0000313" key="2">
    <source>
        <dbReference type="Proteomes" id="UP001622950"/>
    </source>
</evidence>
<protein>
    <submittedName>
        <fullName evidence="1">Phosphotransferase family protein</fullName>
    </submittedName>
</protein>
<dbReference type="Proteomes" id="UP001622950">
    <property type="component" value="Unassembled WGS sequence"/>
</dbReference>